<dbReference type="Proteomes" id="UP000775547">
    <property type="component" value="Unassembled WGS sequence"/>
</dbReference>
<evidence type="ECO:0000313" key="3">
    <source>
        <dbReference type="Proteomes" id="UP000775547"/>
    </source>
</evidence>
<organism evidence="2 3">
    <name type="scientific">Asterophora parasitica</name>
    <dbReference type="NCBI Taxonomy" id="117018"/>
    <lineage>
        <taxon>Eukaryota</taxon>
        <taxon>Fungi</taxon>
        <taxon>Dikarya</taxon>
        <taxon>Basidiomycota</taxon>
        <taxon>Agaricomycotina</taxon>
        <taxon>Agaricomycetes</taxon>
        <taxon>Agaricomycetidae</taxon>
        <taxon>Agaricales</taxon>
        <taxon>Tricholomatineae</taxon>
        <taxon>Lyophyllaceae</taxon>
        <taxon>Asterophora</taxon>
    </lineage>
</organism>
<protein>
    <submittedName>
        <fullName evidence="2">Uncharacterized protein</fullName>
    </submittedName>
</protein>
<feature type="region of interest" description="Disordered" evidence="1">
    <location>
        <begin position="159"/>
        <end position="180"/>
    </location>
</feature>
<dbReference type="EMBL" id="JABCKV010000387">
    <property type="protein sequence ID" value="KAG5641107.1"/>
    <property type="molecule type" value="Genomic_DNA"/>
</dbReference>
<dbReference type="OrthoDB" id="8023605at2759"/>
<reference evidence="2" key="2">
    <citation type="submission" date="2021-10" db="EMBL/GenBank/DDBJ databases">
        <title>Phylogenomics reveals ancestral predisposition of the termite-cultivated fungus Termitomyces towards a domesticated lifestyle.</title>
        <authorList>
            <person name="Auxier B."/>
            <person name="Grum-Grzhimaylo A."/>
            <person name="Cardenas M.E."/>
            <person name="Lodge J.D."/>
            <person name="Laessoe T."/>
            <person name="Pedersen O."/>
            <person name="Smith M.E."/>
            <person name="Kuyper T.W."/>
            <person name="Franco-Molano E.A."/>
            <person name="Baroni T.J."/>
            <person name="Aanen D.K."/>
        </authorList>
    </citation>
    <scope>NUCLEOTIDE SEQUENCE</scope>
    <source>
        <strain evidence="2">AP01</strain>
        <tissue evidence="2">Mycelium</tissue>
    </source>
</reference>
<comment type="caution">
    <text evidence="2">The sequence shown here is derived from an EMBL/GenBank/DDBJ whole genome shotgun (WGS) entry which is preliminary data.</text>
</comment>
<proteinExistence type="predicted"/>
<evidence type="ECO:0000256" key="1">
    <source>
        <dbReference type="SAM" id="MobiDB-lite"/>
    </source>
</evidence>
<name>A0A9P7G5H0_9AGAR</name>
<reference evidence="2" key="1">
    <citation type="submission" date="2020-07" db="EMBL/GenBank/DDBJ databases">
        <authorList>
            <person name="Nieuwenhuis M."/>
            <person name="Van De Peppel L.J.J."/>
        </authorList>
    </citation>
    <scope>NUCLEOTIDE SEQUENCE</scope>
    <source>
        <strain evidence="2">AP01</strain>
        <tissue evidence="2">Mycelium</tissue>
    </source>
</reference>
<sequence>MESTYLQPPPDSILSTTDLIACHTITLQKRASNLACLHTDVSAACRQATLRFKCIHIWTVRDFDFQPGSLVLMHNTKVEKSLNQKMHPRYLGPLVIMSWNCGGAYIVCELDGSVLHQPIAAFQLLPYLAWESIPFDISSLDIDMEHLWELAHTDLQDDEDLPDIGDLESDLDGNDKDSAN</sequence>
<feature type="compositionally biased region" description="Acidic residues" evidence="1">
    <location>
        <begin position="159"/>
        <end position="172"/>
    </location>
</feature>
<evidence type="ECO:0000313" key="2">
    <source>
        <dbReference type="EMBL" id="KAG5641107.1"/>
    </source>
</evidence>
<accession>A0A9P7G5H0</accession>
<dbReference type="AlphaFoldDB" id="A0A9P7G5H0"/>
<gene>
    <name evidence="2" type="ORF">DXG03_005983</name>
</gene>
<keyword evidence="3" id="KW-1185">Reference proteome</keyword>